<feature type="binding site" evidence="6">
    <location>
        <begin position="155"/>
        <end position="158"/>
    </location>
    <ligand>
        <name>substrate</name>
    </ligand>
</feature>
<comment type="similarity">
    <text evidence="2">Belongs to the UDP-glucose/GDP-mannose dehydrogenase family.</text>
</comment>
<gene>
    <name evidence="10" type="ORF">AVDCRST_MAG88-1556</name>
</gene>
<dbReference type="EC" id="1.1.1.22" evidence="3"/>
<dbReference type="AlphaFoldDB" id="A0A6J4UVH4"/>
<dbReference type="Gene3D" id="3.40.50.720">
    <property type="entry name" value="NAD(P)-binding Rossmann-like Domain"/>
    <property type="match status" value="1"/>
</dbReference>
<dbReference type="GO" id="GO:0003979">
    <property type="term" value="F:UDP-glucose 6-dehydrogenase activity"/>
    <property type="evidence" value="ECO:0007669"/>
    <property type="project" value="UniProtKB-EC"/>
</dbReference>
<dbReference type="InterPro" id="IPR001732">
    <property type="entry name" value="UDP-Glc/GDP-Man_DH_N"/>
</dbReference>
<evidence type="ECO:0000259" key="8">
    <source>
        <dbReference type="Pfam" id="PF00984"/>
    </source>
</evidence>
<dbReference type="PANTHER" id="PTHR43750">
    <property type="entry name" value="UDP-GLUCOSE 6-DEHYDROGENASE TUAD"/>
    <property type="match status" value="1"/>
</dbReference>
<feature type="binding site" evidence="6">
    <location>
        <position position="260"/>
    </location>
    <ligand>
        <name>substrate</name>
    </ligand>
</feature>
<evidence type="ECO:0000256" key="7">
    <source>
        <dbReference type="PIRSR" id="PIRSR500134-3"/>
    </source>
</evidence>
<feature type="binding site" evidence="7">
    <location>
        <position position="31"/>
    </location>
    <ligand>
        <name>NAD(+)</name>
        <dbReference type="ChEBI" id="CHEBI:57540"/>
    </ligand>
</feature>
<feature type="binding site" evidence="7">
    <location>
        <position position="158"/>
    </location>
    <ligand>
        <name>NAD(+)</name>
        <dbReference type="ChEBI" id="CHEBI:57540"/>
    </ligand>
</feature>
<dbReference type="GO" id="GO:0000271">
    <property type="term" value="P:polysaccharide biosynthetic process"/>
    <property type="evidence" value="ECO:0007669"/>
    <property type="project" value="InterPro"/>
</dbReference>
<dbReference type="InterPro" id="IPR013328">
    <property type="entry name" value="6PGD_dom2"/>
</dbReference>
<dbReference type="Pfam" id="PF00984">
    <property type="entry name" value="UDPG_MGDP_dh"/>
    <property type="match status" value="1"/>
</dbReference>
<dbReference type="PIRSF" id="PIRSF500134">
    <property type="entry name" value="UDPglc_DH_bac"/>
    <property type="match status" value="1"/>
</dbReference>
<dbReference type="InterPro" id="IPR028357">
    <property type="entry name" value="UDPglc_DH_bac"/>
</dbReference>
<evidence type="ECO:0000259" key="9">
    <source>
        <dbReference type="Pfam" id="PF03721"/>
    </source>
</evidence>
<feature type="binding site" evidence="6">
    <location>
        <begin position="252"/>
        <end position="256"/>
    </location>
    <ligand>
        <name>substrate</name>
    </ligand>
</feature>
<dbReference type="InterPro" id="IPR017476">
    <property type="entry name" value="UDP-Glc/GDP-Man"/>
</dbReference>
<feature type="binding site" evidence="7">
    <location>
        <position position="87"/>
    </location>
    <ligand>
        <name>NAD(+)</name>
        <dbReference type="ChEBI" id="CHEBI:57540"/>
    </ligand>
</feature>
<dbReference type="SUPFAM" id="SSF51735">
    <property type="entry name" value="NAD(P)-binding Rossmann-fold domains"/>
    <property type="match status" value="1"/>
</dbReference>
<sequence>MAKIAVIGSGYVGLGTGVIFADLGNQVVGVDVDAAKVARLQAGECPIFEPGLEELLGRNLAAGRLSFTGDYAEAVPGADFVFICVGTPAGPHGGADMRYVREAARAIGRHLAPGRRTIVVNKSTMPIGSGDLVGALVGECAPPGAGWAVVSNPEFLREGSAVQDMLHPDRVVLGSADRAAAAAVAELYKPFGAPLVLTDLRTAEMIKYASNAFLATKISFINEVAGICEALGADVRQVALGMGLDGRIGPQFLRAGIGFGG</sequence>
<name>A0A6J4UVH4_9BACT</name>
<dbReference type="NCBIfam" id="TIGR03026">
    <property type="entry name" value="NDP-sugDHase"/>
    <property type="match status" value="1"/>
</dbReference>
<feature type="non-terminal residue" evidence="10">
    <location>
        <position position="261"/>
    </location>
</feature>
<organism evidence="10">
    <name type="scientific">uncultured Thermomicrobiales bacterium</name>
    <dbReference type="NCBI Taxonomy" id="1645740"/>
    <lineage>
        <taxon>Bacteria</taxon>
        <taxon>Pseudomonadati</taxon>
        <taxon>Thermomicrobiota</taxon>
        <taxon>Thermomicrobia</taxon>
        <taxon>Thermomicrobiales</taxon>
        <taxon>environmental samples</taxon>
    </lineage>
</organism>
<evidence type="ECO:0000256" key="1">
    <source>
        <dbReference type="ARBA" id="ARBA00004701"/>
    </source>
</evidence>
<dbReference type="GO" id="GO:0006065">
    <property type="term" value="P:UDP-glucuronate biosynthetic process"/>
    <property type="evidence" value="ECO:0007669"/>
    <property type="project" value="UniProtKB-UniPathway"/>
</dbReference>
<evidence type="ECO:0000256" key="3">
    <source>
        <dbReference type="ARBA" id="ARBA00012954"/>
    </source>
</evidence>
<dbReference type="UniPathway" id="UPA00038">
    <property type="reaction ID" value="UER00491"/>
</dbReference>
<feature type="domain" description="UDP-glucose/GDP-mannose dehydrogenase N-terminal" evidence="9">
    <location>
        <begin position="3"/>
        <end position="187"/>
    </location>
</feature>
<evidence type="ECO:0000256" key="6">
    <source>
        <dbReference type="PIRSR" id="PIRSR500134-2"/>
    </source>
</evidence>
<dbReference type="EMBL" id="CADCWM010000468">
    <property type="protein sequence ID" value="CAA9561711.1"/>
    <property type="molecule type" value="Genomic_DNA"/>
</dbReference>
<dbReference type="SUPFAM" id="SSF48179">
    <property type="entry name" value="6-phosphogluconate dehydrogenase C-terminal domain-like"/>
    <property type="match status" value="1"/>
</dbReference>
<feature type="binding site" evidence="7">
    <location>
        <position position="124"/>
    </location>
    <ligand>
        <name>NAD(+)</name>
        <dbReference type="ChEBI" id="CHEBI:57540"/>
    </ligand>
</feature>
<dbReference type="PIRSF" id="PIRSF000124">
    <property type="entry name" value="UDPglc_GDPman_dh"/>
    <property type="match status" value="1"/>
</dbReference>
<feature type="domain" description="UDP-glucose/GDP-mannose dehydrogenase dimerisation" evidence="8">
    <location>
        <begin position="201"/>
        <end position="261"/>
    </location>
</feature>
<keyword evidence="10" id="KW-0560">Oxidoreductase</keyword>
<keyword evidence="7" id="KW-0520">NAD</keyword>
<dbReference type="InterPro" id="IPR014026">
    <property type="entry name" value="UDP-Glc/GDP-Man_DH_dimer"/>
</dbReference>
<proteinExistence type="inferred from homology"/>
<dbReference type="InterPro" id="IPR036291">
    <property type="entry name" value="NAD(P)-bd_dom_sf"/>
</dbReference>
<dbReference type="Pfam" id="PF03721">
    <property type="entry name" value="UDPG_MGDP_dh_N"/>
    <property type="match status" value="1"/>
</dbReference>
<feature type="binding site" evidence="6">
    <location>
        <position position="207"/>
    </location>
    <ligand>
        <name>substrate</name>
    </ligand>
</feature>
<feature type="binding site" evidence="7">
    <location>
        <position position="36"/>
    </location>
    <ligand>
        <name>NAD(+)</name>
        <dbReference type="ChEBI" id="CHEBI:57540"/>
    </ligand>
</feature>
<comment type="pathway">
    <text evidence="1">Nucleotide-sugar biosynthesis; UDP-alpha-D-glucuronate biosynthesis; UDP-alpha-D-glucuronate from UDP-alpha-D-glucose: step 1/1.</text>
</comment>
<dbReference type="Gene3D" id="1.10.1040.10">
    <property type="entry name" value="N-(1-d-carboxylethyl)-l-norvaline Dehydrogenase, domain 2"/>
    <property type="match status" value="1"/>
</dbReference>
<dbReference type="InterPro" id="IPR008927">
    <property type="entry name" value="6-PGluconate_DH-like_C_sf"/>
</dbReference>
<evidence type="ECO:0000256" key="4">
    <source>
        <dbReference type="ARBA" id="ARBA00015132"/>
    </source>
</evidence>
<reference evidence="10" key="1">
    <citation type="submission" date="2020-02" db="EMBL/GenBank/DDBJ databases">
        <authorList>
            <person name="Meier V. D."/>
        </authorList>
    </citation>
    <scope>NUCLEOTIDE SEQUENCE</scope>
    <source>
        <strain evidence="10">AVDCRST_MAG88</strain>
    </source>
</reference>
<evidence type="ECO:0000313" key="10">
    <source>
        <dbReference type="EMBL" id="CAA9561711.1"/>
    </source>
</evidence>
<evidence type="ECO:0000256" key="5">
    <source>
        <dbReference type="ARBA" id="ARBA00047473"/>
    </source>
</evidence>
<accession>A0A6J4UVH4</accession>
<dbReference type="PANTHER" id="PTHR43750:SF3">
    <property type="entry name" value="UDP-GLUCOSE 6-DEHYDROGENASE TUAD"/>
    <property type="match status" value="1"/>
</dbReference>
<protein>
    <recommendedName>
        <fullName evidence="4">UDP-glucose 6-dehydrogenase</fullName>
        <ecNumber evidence="3">1.1.1.22</ecNumber>
    </recommendedName>
</protein>
<evidence type="ECO:0000256" key="2">
    <source>
        <dbReference type="ARBA" id="ARBA00006601"/>
    </source>
</evidence>
<dbReference type="GO" id="GO:0051287">
    <property type="term" value="F:NAD binding"/>
    <property type="evidence" value="ECO:0007669"/>
    <property type="project" value="InterPro"/>
</dbReference>
<comment type="catalytic activity">
    <reaction evidence="5">
        <text>UDP-alpha-D-glucose + 2 NAD(+) + H2O = UDP-alpha-D-glucuronate + 2 NADH + 3 H(+)</text>
        <dbReference type="Rhea" id="RHEA:23596"/>
        <dbReference type="ChEBI" id="CHEBI:15377"/>
        <dbReference type="ChEBI" id="CHEBI:15378"/>
        <dbReference type="ChEBI" id="CHEBI:57540"/>
        <dbReference type="ChEBI" id="CHEBI:57945"/>
        <dbReference type="ChEBI" id="CHEBI:58052"/>
        <dbReference type="ChEBI" id="CHEBI:58885"/>
        <dbReference type="EC" id="1.1.1.22"/>
    </reaction>
</comment>